<accession>A0A9W8K4U7</accession>
<reference evidence="1" key="1">
    <citation type="submission" date="2022-07" db="EMBL/GenBank/DDBJ databases">
        <title>Genome Sequence of Agrocybe chaxingu.</title>
        <authorList>
            <person name="Buettner E."/>
        </authorList>
    </citation>
    <scope>NUCLEOTIDE SEQUENCE</scope>
    <source>
        <strain evidence="1">MP-N11</strain>
    </source>
</reference>
<dbReference type="AlphaFoldDB" id="A0A9W8K4U7"/>
<evidence type="ECO:0000313" key="1">
    <source>
        <dbReference type="EMBL" id="KAJ3511720.1"/>
    </source>
</evidence>
<organism evidence="1 2">
    <name type="scientific">Agrocybe chaxingu</name>
    <dbReference type="NCBI Taxonomy" id="84603"/>
    <lineage>
        <taxon>Eukaryota</taxon>
        <taxon>Fungi</taxon>
        <taxon>Dikarya</taxon>
        <taxon>Basidiomycota</taxon>
        <taxon>Agaricomycotina</taxon>
        <taxon>Agaricomycetes</taxon>
        <taxon>Agaricomycetidae</taxon>
        <taxon>Agaricales</taxon>
        <taxon>Agaricineae</taxon>
        <taxon>Strophariaceae</taxon>
        <taxon>Agrocybe</taxon>
    </lineage>
</organism>
<gene>
    <name evidence="1" type="ORF">NLJ89_g3938</name>
</gene>
<dbReference type="OrthoDB" id="341421at2759"/>
<sequence length="126" mass="13821">MHKTHHTVMYDTCYIPTTSSYILQPGNVLLNGIETDIVVRKRPRRPIDLIKAGAERKEVSNMLEYGVRLATGIGVTLDLGAAFAIFLDITTSVEQYPARTRAIAAALRLTGDEAAPPTCEMAQFSL</sequence>
<keyword evidence="2" id="KW-1185">Reference proteome</keyword>
<protein>
    <submittedName>
        <fullName evidence="1">Uncharacterized protein</fullName>
    </submittedName>
</protein>
<name>A0A9W8K4U7_9AGAR</name>
<comment type="caution">
    <text evidence="1">The sequence shown here is derived from an EMBL/GenBank/DDBJ whole genome shotgun (WGS) entry which is preliminary data.</text>
</comment>
<dbReference type="EMBL" id="JANKHO010000309">
    <property type="protein sequence ID" value="KAJ3511720.1"/>
    <property type="molecule type" value="Genomic_DNA"/>
</dbReference>
<dbReference type="Proteomes" id="UP001148786">
    <property type="component" value="Unassembled WGS sequence"/>
</dbReference>
<proteinExistence type="predicted"/>
<evidence type="ECO:0000313" key="2">
    <source>
        <dbReference type="Proteomes" id="UP001148786"/>
    </source>
</evidence>